<keyword evidence="2" id="KW-1185">Reference proteome</keyword>
<name>G0NW00_CAEBE</name>
<sequence length="73" mass="8509">MRRRPGNMHFCPSVSLQFSELFFWIRRRDGEEASVLHPTDEGSPPTASALRQAHLCLCLEEEEEEEEEDAYEL</sequence>
<gene>
    <name evidence="1" type="ORF">CAEBREN_29808</name>
</gene>
<proteinExistence type="predicted"/>
<organism evidence="2">
    <name type="scientific">Caenorhabditis brenneri</name>
    <name type="common">Nematode worm</name>
    <dbReference type="NCBI Taxonomy" id="135651"/>
    <lineage>
        <taxon>Eukaryota</taxon>
        <taxon>Metazoa</taxon>
        <taxon>Ecdysozoa</taxon>
        <taxon>Nematoda</taxon>
        <taxon>Chromadorea</taxon>
        <taxon>Rhabditida</taxon>
        <taxon>Rhabditina</taxon>
        <taxon>Rhabditomorpha</taxon>
        <taxon>Rhabditoidea</taxon>
        <taxon>Rhabditidae</taxon>
        <taxon>Peloderinae</taxon>
        <taxon>Caenorhabditis</taxon>
    </lineage>
</organism>
<dbReference type="AlphaFoldDB" id="G0NW00"/>
<dbReference type="HOGENOM" id="CLU_2706981_0_0_1"/>
<evidence type="ECO:0000313" key="2">
    <source>
        <dbReference type="Proteomes" id="UP000008068"/>
    </source>
</evidence>
<protein>
    <submittedName>
        <fullName evidence="1">Uncharacterized protein</fullName>
    </submittedName>
</protein>
<accession>G0NW00</accession>
<reference evidence="2" key="1">
    <citation type="submission" date="2011-07" db="EMBL/GenBank/DDBJ databases">
        <authorList>
            <consortium name="Caenorhabditis brenneri Sequencing and Analysis Consortium"/>
            <person name="Wilson R.K."/>
        </authorList>
    </citation>
    <scope>NUCLEOTIDE SEQUENCE [LARGE SCALE GENOMIC DNA]</scope>
    <source>
        <strain evidence="2">PB2801</strain>
    </source>
</reference>
<dbReference type="Proteomes" id="UP000008068">
    <property type="component" value="Unassembled WGS sequence"/>
</dbReference>
<evidence type="ECO:0000313" key="1">
    <source>
        <dbReference type="EMBL" id="EGT38613.1"/>
    </source>
</evidence>
<dbReference type="EMBL" id="GL379960">
    <property type="protein sequence ID" value="EGT38613.1"/>
    <property type="molecule type" value="Genomic_DNA"/>
</dbReference>
<dbReference type="InParanoid" id="G0NW00"/>